<dbReference type="InterPro" id="IPR029069">
    <property type="entry name" value="HotDog_dom_sf"/>
</dbReference>
<keyword evidence="1" id="KW-0472">Membrane</keyword>
<proteinExistence type="predicted"/>
<comment type="caution">
    <text evidence="2">The sequence shown here is derived from an EMBL/GenBank/DDBJ whole genome shotgun (WGS) entry which is preliminary data.</text>
</comment>
<protein>
    <submittedName>
        <fullName evidence="2">Thioesterase/thiol ester dehydrase-isomerase</fullName>
    </submittedName>
</protein>
<dbReference type="SUPFAM" id="SSF54637">
    <property type="entry name" value="Thioesterase/thiol ester dehydrase-isomerase"/>
    <property type="match status" value="1"/>
</dbReference>
<keyword evidence="1" id="KW-1133">Transmembrane helix</keyword>
<gene>
    <name evidence="2" type="ORF">DM01DRAFT_1328144</name>
</gene>
<dbReference type="CDD" id="cd03443">
    <property type="entry name" value="PaaI_thioesterase"/>
    <property type="match status" value="1"/>
</dbReference>
<dbReference type="Gene3D" id="3.10.129.10">
    <property type="entry name" value="Hotdog Thioesterase"/>
    <property type="match status" value="1"/>
</dbReference>
<dbReference type="InterPro" id="IPR027961">
    <property type="entry name" value="DUF4442"/>
</dbReference>
<dbReference type="Pfam" id="PF14539">
    <property type="entry name" value="DUF4442"/>
    <property type="match status" value="1"/>
</dbReference>
<reference evidence="2 3" key="1">
    <citation type="submission" date="2016-07" db="EMBL/GenBank/DDBJ databases">
        <title>Pervasive Adenine N6-methylation of Active Genes in Fungi.</title>
        <authorList>
            <consortium name="DOE Joint Genome Institute"/>
            <person name="Mondo S.J."/>
            <person name="Dannebaum R.O."/>
            <person name="Kuo R.C."/>
            <person name="Labutti K."/>
            <person name="Haridas S."/>
            <person name="Kuo A."/>
            <person name="Salamov A."/>
            <person name="Ahrendt S.R."/>
            <person name="Lipzen A."/>
            <person name="Sullivan W."/>
            <person name="Andreopoulos W.B."/>
            <person name="Clum A."/>
            <person name="Lindquist E."/>
            <person name="Daum C."/>
            <person name="Ramamoorthy G.K."/>
            <person name="Gryganskyi A."/>
            <person name="Culley D."/>
            <person name="Magnuson J.K."/>
            <person name="James T.Y."/>
            <person name="O'Malley M.A."/>
            <person name="Stajich J.E."/>
            <person name="Spatafora J.W."/>
            <person name="Visel A."/>
            <person name="Grigoriev I.V."/>
        </authorList>
    </citation>
    <scope>NUCLEOTIDE SEQUENCE [LARGE SCALE GENOMIC DNA]</scope>
    <source>
        <strain evidence="2 3">NRRL 3301</strain>
    </source>
</reference>
<keyword evidence="3" id="KW-1185">Reference proteome</keyword>
<organism evidence="2 3">
    <name type="scientific">Hesseltinella vesiculosa</name>
    <dbReference type="NCBI Taxonomy" id="101127"/>
    <lineage>
        <taxon>Eukaryota</taxon>
        <taxon>Fungi</taxon>
        <taxon>Fungi incertae sedis</taxon>
        <taxon>Mucoromycota</taxon>
        <taxon>Mucoromycotina</taxon>
        <taxon>Mucoromycetes</taxon>
        <taxon>Mucorales</taxon>
        <taxon>Cunninghamellaceae</taxon>
        <taxon>Hesseltinella</taxon>
    </lineage>
</organism>
<dbReference type="EMBL" id="MCGT01000040">
    <property type="protein sequence ID" value="ORX45869.1"/>
    <property type="molecule type" value="Genomic_DNA"/>
</dbReference>
<sequence>MTTSSPSLLEALAAQTQATANLIRVCLALEWTVFSRSMMSVVTIAFFYLVYLIFTLRNVRQPLTVWEKLGKPVIKPFRPWVYSFLLGKSDPYANSIDMRVSTLSRGFCTAIMRDRHRNRNPFKSIHATALATFAETVGGLALMSQFKRRDRAILVSLSVKYLKKARGLLTASSEYTLEKDLTGSHEIQTEVIIKDRMLDTVAKMTLNWKIDVQES</sequence>
<evidence type="ECO:0000313" key="3">
    <source>
        <dbReference type="Proteomes" id="UP000242146"/>
    </source>
</evidence>
<feature type="transmembrane region" description="Helical" evidence="1">
    <location>
        <begin position="37"/>
        <end position="54"/>
    </location>
</feature>
<dbReference type="Proteomes" id="UP000242146">
    <property type="component" value="Unassembled WGS sequence"/>
</dbReference>
<accession>A0A1X2G5V8</accession>
<evidence type="ECO:0000313" key="2">
    <source>
        <dbReference type="EMBL" id="ORX45869.1"/>
    </source>
</evidence>
<name>A0A1X2G5V8_9FUNG</name>
<evidence type="ECO:0000256" key="1">
    <source>
        <dbReference type="SAM" id="Phobius"/>
    </source>
</evidence>
<dbReference type="OrthoDB" id="10255641at2759"/>
<keyword evidence="2" id="KW-0413">Isomerase</keyword>
<dbReference type="GO" id="GO:0016853">
    <property type="term" value="F:isomerase activity"/>
    <property type="evidence" value="ECO:0007669"/>
    <property type="project" value="UniProtKB-KW"/>
</dbReference>
<dbReference type="AlphaFoldDB" id="A0A1X2G5V8"/>
<keyword evidence="1" id="KW-0812">Transmembrane</keyword>